<feature type="transmembrane region" description="Helical" evidence="1">
    <location>
        <begin position="14"/>
        <end position="36"/>
    </location>
</feature>
<feature type="transmembrane region" description="Helical" evidence="1">
    <location>
        <begin position="48"/>
        <end position="68"/>
    </location>
</feature>
<dbReference type="EMBL" id="OZ075125">
    <property type="protein sequence ID" value="CAL4933437.1"/>
    <property type="molecule type" value="Genomic_DNA"/>
</dbReference>
<evidence type="ECO:0000313" key="3">
    <source>
        <dbReference type="EMBL" id="CAL4933437.1"/>
    </source>
</evidence>
<dbReference type="InterPro" id="IPR007658">
    <property type="entry name" value="DUF594"/>
</dbReference>
<name>A0ABC8XWC1_9POAL</name>
<evidence type="ECO:0000259" key="2">
    <source>
        <dbReference type="Pfam" id="PF13968"/>
    </source>
</evidence>
<dbReference type="PANTHER" id="PTHR31325">
    <property type="entry name" value="OS01G0798800 PROTEIN-RELATED"/>
    <property type="match status" value="1"/>
</dbReference>
<reference evidence="3" key="1">
    <citation type="submission" date="2024-10" db="EMBL/GenBank/DDBJ databases">
        <authorList>
            <person name="Ryan C."/>
        </authorList>
    </citation>
    <scope>NUCLEOTIDE SEQUENCE [LARGE SCALE GENOMIC DNA]</scope>
</reference>
<keyword evidence="4" id="KW-1185">Reference proteome</keyword>
<dbReference type="Proteomes" id="UP001497457">
    <property type="component" value="Chromosome 15b"/>
</dbReference>
<organism evidence="3 4">
    <name type="scientific">Urochloa decumbens</name>
    <dbReference type="NCBI Taxonomy" id="240449"/>
    <lineage>
        <taxon>Eukaryota</taxon>
        <taxon>Viridiplantae</taxon>
        <taxon>Streptophyta</taxon>
        <taxon>Embryophyta</taxon>
        <taxon>Tracheophyta</taxon>
        <taxon>Spermatophyta</taxon>
        <taxon>Magnoliopsida</taxon>
        <taxon>Liliopsida</taxon>
        <taxon>Poales</taxon>
        <taxon>Poaceae</taxon>
        <taxon>PACMAD clade</taxon>
        <taxon>Panicoideae</taxon>
        <taxon>Panicodae</taxon>
        <taxon>Paniceae</taxon>
        <taxon>Melinidinae</taxon>
        <taxon>Urochloa</taxon>
    </lineage>
</organism>
<accession>A0ABC8XWC1</accession>
<gene>
    <name evidence="3" type="ORF">URODEC1_LOCUS28128</name>
</gene>
<evidence type="ECO:0000256" key="1">
    <source>
        <dbReference type="SAM" id="Phobius"/>
    </source>
</evidence>
<keyword evidence="1" id="KW-0472">Membrane</keyword>
<proteinExistence type="predicted"/>
<sequence length="680" mass="77239">MMGLSSAVKWWEEWQLRILVLNSLLLQFVLFVGSLVRYRRIPSFFRSCIWLAHLGADAVAIYALTTLFNKQQKQPDTTDGNSRALEALWAPVLLIHIGGQHRMTAYSIEDNELWGRHLISMVSQVAVVTYVCCKVWPGGDRRLLQAVILLFIVGTLRFAQKILALNGASINSVMSASAVYPSSQARNKIISGFFISCLTSLSLNDGESLKEDERNDISLEQYVQRAREGSRGAPSMPQHEVFHLDIEKLFVDLSAPYVRRLRKLKYFLLLHRIHAYQKLQQEIRLAFELIHTNLKVVLSLNGCLVHYFLPFLTLASTVLFTTASHKRDFQDNDVRVTAILLWCTTLLDFVPFFSSHCIVGRITRPNTVAQHNLASYIARECKPTNLMKISAAIGCKDVVNKHWYIEHASESDCINVMGLVKDHVRDGWTHYITDAASYKAFNSLRGQWALRRHNVHAVQRLQYALQVPFDQSVLIWHIATELCIHRRGALSQQADAARCSRVISNYMIYLLFIRPEMLMPGTRQGLFTTACYDIIMLKRAQESRSQAQNGGGGGGGSVLDDLHTALPFPSTDDVSLFARARRLAEDLMDLLRDEEERWKVIQGVWVEIMCYSASRCRGYLHAKSMAEGVEFLTLVWLLLSYMGMETFADKFQRSEPAEELVTATSLSQPQEIHPRDIAII</sequence>
<dbReference type="Pfam" id="PF13968">
    <property type="entry name" value="DUF4220"/>
    <property type="match status" value="1"/>
</dbReference>
<protein>
    <recommendedName>
        <fullName evidence="2">DUF4220 domain-containing protein</fullName>
    </recommendedName>
</protein>
<feature type="domain" description="DUF4220" evidence="2">
    <location>
        <begin position="50"/>
        <end position="354"/>
    </location>
</feature>
<keyword evidence="1" id="KW-1133">Transmembrane helix</keyword>
<evidence type="ECO:0000313" key="4">
    <source>
        <dbReference type="Proteomes" id="UP001497457"/>
    </source>
</evidence>
<dbReference type="Pfam" id="PF04578">
    <property type="entry name" value="DUF594"/>
    <property type="match status" value="1"/>
</dbReference>
<keyword evidence="1" id="KW-0812">Transmembrane</keyword>
<dbReference type="AlphaFoldDB" id="A0ABC8XWC1"/>
<dbReference type="InterPro" id="IPR025315">
    <property type="entry name" value="DUF4220"/>
</dbReference>